<accession>A0A955RGL0</accession>
<protein>
    <submittedName>
        <fullName evidence="1">Uncharacterized protein</fullName>
    </submittedName>
</protein>
<evidence type="ECO:0000313" key="2">
    <source>
        <dbReference type="Proteomes" id="UP000775877"/>
    </source>
</evidence>
<reference evidence="1" key="2">
    <citation type="journal article" date="2021" name="Microbiome">
        <title>Successional dynamics and alternative stable states in a saline activated sludge microbial community over 9 years.</title>
        <authorList>
            <person name="Wang Y."/>
            <person name="Ye J."/>
            <person name="Ju F."/>
            <person name="Liu L."/>
            <person name="Boyd J.A."/>
            <person name="Deng Y."/>
            <person name="Parks D.H."/>
            <person name="Jiang X."/>
            <person name="Yin X."/>
            <person name="Woodcroft B.J."/>
            <person name="Tyson G.W."/>
            <person name="Hugenholtz P."/>
            <person name="Polz M.F."/>
            <person name="Zhang T."/>
        </authorList>
    </citation>
    <scope>NUCLEOTIDE SEQUENCE</scope>
    <source>
        <strain evidence="1">HKST-UBA13</strain>
    </source>
</reference>
<sequence length="82" mass="9376">GIRSLRTFGQYRVGNEIIDPPIPTVLSYLGEFTKRGYPYNNRSGKQPFNFGPKSAEKLLPIFQTLGWESSYVSFMAGQRRSR</sequence>
<dbReference type="AlphaFoldDB" id="A0A955RGL0"/>
<feature type="non-terminal residue" evidence="1">
    <location>
        <position position="1"/>
    </location>
</feature>
<evidence type="ECO:0000313" key="1">
    <source>
        <dbReference type="EMBL" id="MCA9381506.1"/>
    </source>
</evidence>
<organism evidence="1 2">
    <name type="scientific">Candidatus Dojkabacteria bacterium</name>
    <dbReference type="NCBI Taxonomy" id="2099670"/>
    <lineage>
        <taxon>Bacteria</taxon>
        <taxon>Candidatus Dojkabacteria</taxon>
    </lineage>
</organism>
<name>A0A955RGL0_9BACT</name>
<comment type="caution">
    <text evidence="1">The sequence shown here is derived from an EMBL/GenBank/DDBJ whole genome shotgun (WGS) entry which is preliminary data.</text>
</comment>
<reference evidence="1" key="1">
    <citation type="submission" date="2020-04" db="EMBL/GenBank/DDBJ databases">
        <authorList>
            <person name="Zhang T."/>
        </authorList>
    </citation>
    <scope>NUCLEOTIDE SEQUENCE</scope>
    <source>
        <strain evidence="1">HKST-UBA13</strain>
    </source>
</reference>
<proteinExistence type="predicted"/>
<gene>
    <name evidence="1" type="ORF">KC678_04530</name>
</gene>
<dbReference type="Proteomes" id="UP000775877">
    <property type="component" value="Unassembled WGS sequence"/>
</dbReference>
<dbReference type="EMBL" id="JAGQLJ010000118">
    <property type="protein sequence ID" value="MCA9381506.1"/>
    <property type="molecule type" value="Genomic_DNA"/>
</dbReference>